<organism evidence="2 3">
    <name type="scientific">Paramuricea clavata</name>
    <name type="common">Red gorgonian</name>
    <name type="synonym">Violescent sea-whip</name>
    <dbReference type="NCBI Taxonomy" id="317549"/>
    <lineage>
        <taxon>Eukaryota</taxon>
        <taxon>Metazoa</taxon>
        <taxon>Cnidaria</taxon>
        <taxon>Anthozoa</taxon>
        <taxon>Octocorallia</taxon>
        <taxon>Malacalcyonacea</taxon>
        <taxon>Plexauridae</taxon>
        <taxon>Paramuricea</taxon>
    </lineage>
</organism>
<evidence type="ECO:0000259" key="1">
    <source>
        <dbReference type="Pfam" id="PF25827"/>
    </source>
</evidence>
<feature type="domain" description="AP-4 complex accessory subunit Tepsin VHS/ENTH-like" evidence="1">
    <location>
        <begin position="25"/>
        <end position="126"/>
    </location>
</feature>
<dbReference type="AlphaFoldDB" id="A0A7D9KGY2"/>
<dbReference type="InterPro" id="IPR008942">
    <property type="entry name" value="ENTH_VHS"/>
</dbReference>
<feature type="non-terminal residue" evidence="2">
    <location>
        <position position="1"/>
    </location>
</feature>
<dbReference type="PANTHER" id="PTHR21514">
    <property type="entry name" value="AP-4 COMPLEX ACCESSORY SUBUNIT TEPSIN"/>
    <property type="match status" value="1"/>
</dbReference>
<name>A0A7D9KGY2_PARCT</name>
<dbReference type="OrthoDB" id="118154at2759"/>
<dbReference type="Pfam" id="PF25827">
    <property type="entry name" value="TVHS-like"/>
    <property type="match status" value="1"/>
</dbReference>
<feature type="non-terminal residue" evidence="2">
    <location>
        <position position="157"/>
    </location>
</feature>
<dbReference type="SUPFAM" id="SSF48464">
    <property type="entry name" value="ENTH/VHS domain"/>
    <property type="match status" value="1"/>
</dbReference>
<dbReference type="Gene3D" id="1.25.40.90">
    <property type="match status" value="1"/>
</dbReference>
<evidence type="ECO:0000313" key="2">
    <source>
        <dbReference type="EMBL" id="CAB4044350.1"/>
    </source>
</evidence>
<sequence>FSSFDGNDEDEICDENEMNSDHYYERKLVQNITAEGGLTKIPSKEMLKDFVNKSSSLEIPVILEILDERLQSSSLNVQLKSLCVVEYMLRSNLSNIPREINEQCPSIHLLAESQDLTVQAKANKIVLAIASYLKQDENQPASRGRCGGHDGDGIVVV</sequence>
<dbReference type="Proteomes" id="UP001152795">
    <property type="component" value="Unassembled WGS sequence"/>
</dbReference>
<comment type="caution">
    <text evidence="2">The sequence shown here is derived from an EMBL/GenBank/DDBJ whole genome shotgun (WGS) entry which is preliminary data.</text>
</comment>
<dbReference type="InterPro" id="IPR039273">
    <property type="entry name" value="TEPSIN"/>
</dbReference>
<protein>
    <recommendedName>
        <fullName evidence="1">AP-4 complex accessory subunit Tepsin VHS/ENTH-like domain-containing protein</fullName>
    </recommendedName>
</protein>
<gene>
    <name evidence="2" type="ORF">PACLA_8A089260</name>
</gene>
<dbReference type="GO" id="GO:0032588">
    <property type="term" value="C:trans-Golgi network membrane"/>
    <property type="evidence" value="ECO:0007669"/>
    <property type="project" value="TreeGrafter"/>
</dbReference>
<evidence type="ECO:0000313" key="3">
    <source>
        <dbReference type="Proteomes" id="UP001152795"/>
    </source>
</evidence>
<reference evidence="2" key="1">
    <citation type="submission" date="2020-04" db="EMBL/GenBank/DDBJ databases">
        <authorList>
            <person name="Alioto T."/>
            <person name="Alioto T."/>
            <person name="Gomez Garrido J."/>
        </authorList>
    </citation>
    <scope>NUCLEOTIDE SEQUENCE</scope>
    <source>
        <strain evidence="2">A484AB</strain>
    </source>
</reference>
<dbReference type="InterPro" id="IPR058028">
    <property type="entry name" value="Tepsin_VHS/ENTH-like"/>
</dbReference>
<accession>A0A7D9KGY2</accession>
<proteinExistence type="predicted"/>
<dbReference type="PANTHER" id="PTHR21514:SF0">
    <property type="entry name" value="AP-4 COMPLEX ACCESSORY SUBUNIT TEPSIN"/>
    <property type="match status" value="1"/>
</dbReference>
<keyword evidence="3" id="KW-1185">Reference proteome</keyword>
<dbReference type="EMBL" id="CACRXK020034644">
    <property type="protein sequence ID" value="CAB4044350.1"/>
    <property type="molecule type" value="Genomic_DNA"/>
</dbReference>